<dbReference type="EMBL" id="BRXW01000569">
    <property type="protein sequence ID" value="GMH67138.1"/>
    <property type="molecule type" value="Genomic_DNA"/>
</dbReference>
<dbReference type="SUPFAM" id="SSF56112">
    <property type="entry name" value="Protein kinase-like (PK-like)"/>
    <property type="match status" value="1"/>
</dbReference>
<dbReference type="InterPro" id="IPR011009">
    <property type="entry name" value="Kinase-like_dom_sf"/>
</dbReference>
<gene>
    <name evidence="9" type="ORF">TrLO_g1857</name>
</gene>
<evidence type="ECO:0000313" key="10">
    <source>
        <dbReference type="Proteomes" id="UP001165122"/>
    </source>
</evidence>
<protein>
    <recommendedName>
        <fullName evidence="8">Protein kinase domain-containing protein</fullName>
    </recommendedName>
</protein>
<feature type="compositionally biased region" description="Basic and acidic residues" evidence="7">
    <location>
        <begin position="317"/>
        <end position="330"/>
    </location>
</feature>
<dbReference type="Pfam" id="PF00069">
    <property type="entry name" value="Pkinase"/>
    <property type="match status" value="1"/>
</dbReference>
<dbReference type="InterPro" id="IPR050117">
    <property type="entry name" value="MAPK"/>
</dbReference>
<keyword evidence="1" id="KW-0723">Serine/threonine-protein kinase</keyword>
<evidence type="ECO:0000259" key="8">
    <source>
        <dbReference type="PROSITE" id="PS50011"/>
    </source>
</evidence>
<keyword evidence="4" id="KW-0418">Kinase</keyword>
<comment type="caution">
    <text evidence="9">The sequence shown here is derived from an EMBL/GenBank/DDBJ whole genome shotgun (WGS) entry which is preliminary data.</text>
</comment>
<evidence type="ECO:0000256" key="7">
    <source>
        <dbReference type="SAM" id="MobiDB-lite"/>
    </source>
</evidence>
<dbReference type="InterPro" id="IPR017441">
    <property type="entry name" value="Protein_kinase_ATP_BS"/>
</dbReference>
<accession>A0A9W7E8Y1</accession>
<dbReference type="Gene3D" id="3.30.200.20">
    <property type="entry name" value="Phosphorylase Kinase, domain 1"/>
    <property type="match status" value="1"/>
</dbReference>
<evidence type="ECO:0000256" key="6">
    <source>
        <dbReference type="PROSITE-ProRule" id="PRU10141"/>
    </source>
</evidence>
<dbReference type="InterPro" id="IPR000719">
    <property type="entry name" value="Prot_kinase_dom"/>
</dbReference>
<keyword evidence="3 6" id="KW-0547">Nucleotide-binding</keyword>
<keyword evidence="5 6" id="KW-0067">ATP-binding</keyword>
<feature type="region of interest" description="Disordered" evidence="7">
    <location>
        <begin position="302"/>
        <end position="331"/>
    </location>
</feature>
<dbReference type="AlphaFoldDB" id="A0A9W7E8Y1"/>
<reference evidence="10" key="1">
    <citation type="journal article" date="2023" name="Commun. Biol.">
        <title>Genome analysis of Parmales, the sister group of diatoms, reveals the evolutionary specialization of diatoms from phago-mixotrophs to photoautotrophs.</title>
        <authorList>
            <person name="Ban H."/>
            <person name="Sato S."/>
            <person name="Yoshikawa S."/>
            <person name="Yamada K."/>
            <person name="Nakamura Y."/>
            <person name="Ichinomiya M."/>
            <person name="Sato N."/>
            <person name="Blanc-Mathieu R."/>
            <person name="Endo H."/>
            <person name="Kuwata A."/>
            <person name="Ogata H."/>
        </authorList>
    </citation>
    <scope>NUCLEOTIDE SEQUENCE [LARGE SCALE GENOMIC DNA]</scope>
    <source>
        <strain evidence="10">NIES 3700</strain>
    </source>
</reference>
<dbReference type="PANTHER" id="PTHR24055">
    <property type="entry name" value="MITOGEN-ACTIVATED PROTEIN KINASE"/>
    <property type="match status" value="1"/>
</dbReference>
<evidence type="ECO:0000256" key="1">
    <source>
        <dbReference type="ARBA" id="ARBA00022527"/>
    </source>
</evidence>
<dbReference type="OrthoDB" id="10360305at2759"/>
<evidence type="ECO:0000313" key="9">
    <source>
        <dbReference type="EMBL" id="GMH67138.1"/>
    </source>
</evidence>
<evidence type="ECO:0000256" key="5">
    <source>
        <dbReference type="ARBA" id="ARBA00022840"/>
    </source>
</evidence>
<dbReference type="GO" id="GO:0004674">
    <property type="term" value="F:protein serine/threonine kinase activity"/>
    <property type="evidence" value="ECO:0007669"/>
    <property type="project" value="UniProtKB-KW"/>
</dbReference>
<name>A0A9W7E8Y1_9STRA</name>
<dbReference type="InterPro" id="IPR008271">
    <property type="entry name" value="Ser/Thr_kinase_AS"/>
</dbReference>
<dbReference type="Proteomes" id="UP001165122">
    <property type="component" value="Unassembled WGS sequence"/>
</dbReference>
<dbReference type="PROSITE" id="PS00108">
    <property type="entry name" value="PROTEIN_KINASE_ST"/>
    <property type="match status" value="1"/>
</dbReference>
<dbReference type="SMART" id="SM00220">
    <property type="entry name" value="S_TKc"/>
    <property type="match status" value="1"/>
</dbReference>
<organism evidence="9 10">
    <name type="scientific">Triparma laevis f. longispina</name>
    <dbReference type="NCBI Taxonomy" id="1714387"/>
    <lineage>
        <taxon>Eukaryota</taxon>
        <taxon>Sar</taxon>
        <taxon>Stramenopiles</taxon>
        <taxon>Ochrophyta</taxon>
        <taxon>Bolidophyceae</taxon>
        <taxon>Parmales</taxon>
        <taxon>Triparmaceae</taxon>
        <taxon>Triparma</taxon>
    </lineage>
</organism>
<evidence type="ECO:0000256" key="2">
    <source>
        <dbReference type="ARBA" id="ARBA00022679"/>
    </source>
</evidence>
<dbReference type="FunFam" id="1.10.510.10:FF:000624">
    <property type="entry name" value="Mitogen-activated protein kinase"/>
    <property type="match status" value="1"/>
</dbReference>
<sequence>MSDMLEVLCPRVEMNMEGKKKALECLGKIKFEGKLDLLEGMISGINCVCSGRGGGGERRVLTMITTGKPVLGVTDSTLISTSVTKFLSPLPASKIPKMYTLHLGPVTYLPCLATLTNLKYSSLKVDNNSNEVDLIWLKHSHTINNNLVSQVKTSLNGGRGIRVKDVTPVLAGGDGESIIIGRQSRYLIDLELEELEELEEEDEEEGEIITVSCEYLDNVGERRALDLEFNIYDCGSPGEGLVENIIAFETCKSMSNGGGEVGGGKVIMAMAERIRGGVDARSSFGKDLEEFVEWFEGEQGCREGGSAGGFTSPTKQAKKDKGRNSQEKTGGKFKSYSISGYKLTKVLGSGAFGTIYASTSPTGEPCAVKRINNINEEPLIAKQTLREIKILKFFNGSDNIIGIRDVIREGAREGFNDVYIVLDLMGTDLQRLIDSKIELDDRKIKHIVYEITLGLIRMHAAKVLHRDLKPGNILIDAEWNVKIADLGLATGENGGNLTEYVVTRWYRSPELLLGMKDYGEGVDIWSVGCIFGELLNRRPMFPGKNYVEQLKLILKTVGCGMSEVGKFIERGDVTGFLTSGVEDRLGEYINEAGGESGEWRKVVEGDCLELLKGLLKLDPAKRISAETAAKHAWLKKVRKKANGPGKKGGAWEGIEVAKEIGIYVDEEGEVEVEVEEDIDVLWKMGEMKIVNDA</sequence>
<dbReference type="PROSITE" id="PS50011">
    <property type="entry name" value="PROTEIN_KINASE_DOM"/>
    <property type="match status" value="1"/>
</dbReference>
<dbReference type="Gene3D" id="1.10.510.10">
    <property type="entry name" value="Transferase(Phosphotransferase) domain 1"/>
    <property type="match status" value="1"/>
</dbReference>
<evidence type="ECO:0000256" key="4">
    <source>
        <dbReference type="ARBA" id="ARBA00022777"/>
    </source>
</evidence>
<dbReference type="GO" id="GO:0005524">
    <property type="term" value="F:ATP binding"/>
    <property type="evidence" value="ECO:0007669"/>
    <property type="project" value="UniProtKB-UniRule"/>
</dbReference>
<proteinExistence type="predicted"/>
<feature type="binding site" evidence="6">
    <location>
        <position position="369"/>
    </location>
    <ligand>
        <name>ATP</name>
        <dbReference type="ChEBI" id="CHEBI:30616"/>
    </ligand>
</feature>
<keyword evidence="2" id="KW-0808">Transferase</keyword>
<dbReference type="PROSITE" id="PS00107">
    <property type="entry name" value="PROTEIN_KINASE_ATP"/>
    <property type="match status" value="1"/>
</dbReference>
<keyword evidence="10" id="KW-1185">Reference proteome</keyword>
<evidence type="ECO:0000256" key="3">
    <source>
        <dbReference type="ARBA" id="ARBA00022741"/>
    </source>
</evidence>
<feature type="domain" description="Protein kinase" evidence="8">
    <location>
        <begin position="341"/>
        <end position="634"/>
    </location>
</feature>